<evidence type="ECO:0000313" key="2">
    <source>
        <dbReference type="EMBL" id="GHJ32682.1"/>
    </source>
</evidence>
<name>A0ABQ3UB04_STRHY</name>
<dbReference type="InterPro" id="IPR013022">
    <property type="entry name" value="Xyl_isomerase-like_TIM-brl"/>
</dbReference>
<keyword evidence="3" id="KW-1185">Reference proteome</keyword>
<gene>
    <name evidence="2" type="ORF">TPA0910_71150</name>
</gene>
<dbReference type="PANTHER" id="PTHR12110:SF41">
    <property type="entry name" value="INOSOSE DEHYDRATASE"/>
    <property type="match status" value="1"/>
</dbReference>
<evidence type="ECO:0000313" key="3">
    <source>
        <dbReference type="Proteomes" id="UP001054854"/>
    </source>
</evidence>
<keyword evidence="2" id="KW-0413">Isomerase</keyword>
<accession>A0ABQ3UB04</accession>
<dbReference type="Gene3D" id="3.20.20.150">
    <property type="entry name" value="Divalent-metal-dependent TIM barrel enzymes"/>
    <property type="match status" value="1"/>
</dbReference>
<organism evidence="2 3">
    <name type="scientific">Streptomyces hygroscopicus</name>
    <dbReference type="NCBI Taxonomy" id="1912"/>
    <lineage>
        <taxon>Bacteria</taxon>
        <taxon>Bacillati</taxon>
        <taxon>Actinomycetota</taxon>
        <taxon>Actinomycetes</taxon>
        <taxon>Kitasatosporales</taxon>
        <taxon>Streptomycetaceae</taxon>
        <taxon>Streptomyces</taxon>
        <taxon>Streptomyces violaceusniger group</taxon>
    </lineage>
</organism>
<dbReference type="PANTHER" id="PTHR12110">
    <property type="entry name" value="HYDROXYPYRUVATE ISOMERASE"/>
    <property type="match status" value="1"/>
</dbReference>
<dbReference type="EMBL" id="BNEK01000005">
    <property type="protein sequence ID" value="GHJ32682.1"/>
    <property type="molecule type" value="Genomic_DNA"/>
</dbReference>
<sequence>MSTPHLSVQLYSVRQALGHDQDGTLARLAGLGLRNVEVFDFVHRAGELAEALDRHGLSARTGHAVLLSPPAHSAEGTAPAPTLEETFSAAGRLGLEMVIDPFVPAARWSDEKEIARTAALLNEAAAVAADHGIRVGYHNHSQEFVHSFHGVDAFDLFAGQLDPEVVLEIDVFWAAAGGYDVVALLERLGSRVRALHIKDGPIVEDPFSSGAPLDPATLGQVPPGQGRVPLDAALAAAPHATYAVIEFDHYGGDIFEGIGAAVGYLNDKGIR</sequence>
<comment type="caution">
    <text evidence="2">The sequence shown here is derived from an EMBL/GenBank/DDBJ whole genome shotgun (WGS) entry which is preliminary data.</text>
</comment>
<feature type="domain" description="Xylose isomerase-like TIM barrel" evidence="1">
    <location>
        <begin position="30"/>
        <end position="242"/>
    </location>
</feature>
<proteinExistence type="predicted"/>
<dbReference type="SUPFAM" id="SSF51658">
    <property type="entry name" value="Xylose isomerase-like"/>
    <property type="match status" value="1"/>
</dbReference>
<dbReference type="RefSeq" id="WP_064457232.1">
    <property type="nucleotide sequence ID" value="NZ_BBON01000076.1"/>
</dbReference>
<evidence type="ECO:0000259" key="1">
    <source>
        <dbReference type="Pfam" id="PF01261"/>
    </source>
</evidence>
<dbReference type="InterPro" id="IPR050312">
    <property type="entry name" value="IolE/XylAMocC-like"/>
</dbReference>
<reference evidence="2" key="1">
    <citation type="submission" date="2024-05" db="EMBL/GenBank/DDBJ databases">
        <title>Whole genome shotgun sequence of Streptomyces hygroscopicus NBRC 113678.</title>
        <authorList>
            <person name="Komaki H."/>
            <person name="Tamura T."/>
        </authorList>
    </citation>
    <scope>NUCLEOTIDE SEQUENCE</scope>
    <source>
        <strain evidence="2">N11-34</strain>
    </source>
</reference>
<dbReference type="InterPro" id="IPR036237">
    <property type="entry name" value="Xyl_isomerase-like_sf"/>
</dbReference>
<protein>
    <submittedName>
        <fullName evidence="2">Sugar phosphate isomerase</fullName>
    </submittedName>
</protein>
<dbReference type="Proteomes" id="UP001054854">
    <property type="component" value="Unassembled WGS sequence"/>
</dbReference>
<dbReference type="Pfam" id="PF01261">
    <property type="entry name" value="AP_endonuc_2"/>
    <property type="match status" value="1"/>
</dbReference>
<dbReference type="GO" id="GO:0016853">
    <property type="term" value="F:isomerase activity"/>
    <property type="evidence" value="ECO:0007669"/>
    <property type="project" value="UniProtKB-KW"/>
</dbReference>